<dbReference type="SMART" id="SM00134">
    <property type="entry name" value="LU"/>
    <property type="match status" value="1"/>
</dbReference>
<name>A0A4W3H6I8_CALMI</name>
<dbReference type="CDD" id="cd00117">
    <property type="entry name" value="TFP"/>
    <property type="match status" value="1"/>
</dbReference>
<dbReference type="OMA" id="CMSGERT"/>
<reference evidence="5" key="5">
    <citation type="submission" date="2025-09" db="UniProtKB">
        <authorList>
            <consortium name="Ensembl"/>
        </authorList>
    </citation>
    <scope>IDENTIFICATION</scope>
</reference>
<dbReference type="OrthoDB" id="9900838at2759"/>
<reference evidence="6" key="3">
    <citation type="journal article" date="2014" name="Nature">
        <title>Elephant shark genome provides unique insights into gnathostome evolution.</title>
        <authorList>
            <consortium name="International Elephant Shark Genome Sequencing Consortium"/>
            <person name="Venkatesh B."/>
            <person name="Lee A.P."/>
            <person name="Ravi V."/>
            <person name="Maurya A.K."/>
            <person name="Lian M.M."/>
            <person name="Swann J.B."/>
            <person name="Ohta Y."/>
            <person name="Flajnik M.F."/>
            <person name="Sutoh Y."/>
            <person name="Kasahara M."/>
            <person name="Hoon S."/>
            <person name="Gangu V."/>
            <person name="Roy S.W."/>
            <person name="Irimia M."/>
            <person name="Korzh V."/>
            <person name="Kondrychyn I."/>
            <person name="Lim Z.W."/>
            <person name="Tay B.H."/>
            <person name="Tohari S."/>
            <person name="Kong K.W."/>
            <person name="Ho S."/>
            <person name="Lorente-Galdos B."/>
            <person name="Quilez J."/>
            <person name="Marques-Bonet T."/>
            <person name="Raney B.J."/>
            <person name="Ingham P.W."/>
            <person name="Tay A."/>
            <person name="Hillier L.W."/>
            <person name="Minx P."/>
            <person name="Boehm T."/>
            <person name="Wilson R.K."/>
            <person name="Brenner S."/>
            <person name="Warren W.C."/>
        </authorList>
    </citation>
    <scope>NUCLEOTIDE SEQUENCE [LARGE SCALE GENOMIC DNA]</scope>
</reference>
<accession>A0A4W3H6I8</accession>
<evidence type="ECO:0000256" key="3">
    <source>
        <dbReference type="SAM" id="SignalP"/>
    </source>
</evidence>
<dbReference type="GeneID" id="103191541"/>
<gene>
    <name evidence="5" type="primary">LOC103191541</name>
</gene>
<keyword evidence="6" id="KW-1185">Reference proteome</keyword>
<dbReference type="InterPro" id="IPR045860">
    <property type="entry name" value="Snake_toxin-like_sf"/>
</dbReference>
<dbReference type="Pfam" id="PF00021">
    <property type="entry name" value="UPAR_LY6"/>
    <property type="match status" value="1"/>
</dbReference>
<dbReference type="Gene3D" id="2.10.60.10">
    <property type="entry name" value="CD59"/>
    <property type="match status" value="1"/>
</dbReference>
<dbReference type="InterPro" id="IPR016054">
    <property type="entry name" value="LY6_UPA_recep-like"/>
</dbReference>
<dbReference type="Ensembl" id="ENSCMIT00000011059.1">
    <property type="protein sequence ID" value="ENSCMIP00000010782.1"/>
    <property type="gene ID" value="ENSCMIG00000005678.1"/>
</dbReference>
<evidence type="ECO:0000313" key="5">
    <source>
        <dbReference type="Ensembl" id="ENSCMIP00000010782.1"/>
    </source>
</evidence>
<dbReference type="SUPFAM" id="SSF57302">
    <property type="entry name" value="Snake toxin-like"/>
    <property type="match status" value="1"/>
</dbReference>
<reference evidence="5" key="4">
    <citation type="submission" date="2025-08" db="UniProtKB">
        <authorList>
            <consortium name="Ensembl"/>
        </authorList>
    </citation>
    <scope>IDENTIFICATION</scope>
</reference>
<dbReference type="KEGG" id="cmk:103191541"/>
<dbReference type="InParanoid" id="A0A4W3H6I8"/>
<reference evidence="6" key="2">
    <citation type="journal article" date="2007" name="PLoS Biol.">
        <title>Survey sequencing and comparative analysis of the elephant shark (Callorhinchus milii) genome.</title>
        <authorList>
            <person name="Venkatesh B."/>
            <person name="Kirkness E.F."/>
            <person name="Loh Y.H."/>
            <person name="Halpern A.L."/>
            <person name="Lee A.P."/>
            <person name="Johnson J."/>
            <person name="Dandona N."/>
            <person name="Viswanathan L.D."/>
            <person name="Tay A."/>
            <person name="Venter J.C."/>
            <person name="Strausberg R.L."/>
            <person name="Brenner S."/>
        </authorList>
    </citation>
    <scope>NUCLEOTIDE SEQUENCE [LARGE SCALE GENOMIC DNA]</scope>
</reference>
<evidence type="ECO:0000259" key="4">
    <source>
        <dbReference type="SMART" id="SM00134"/>
    </source>
</evidence>
<evidence type="ECO:0000256" key="2">
    <source>
        <dbReference type="ARBA" id="ARBA00023157"/>
    </source>
</evidence>
<keyword evidence="2" id="KW-1015">Disulfide bond</keyword>
<sequence>MTCLLVLGSLLFLGVSYGDGLQCYSCSETTPVPCMSGERTCATAAEQCSKTVAKAGDHVGYLAGCAIPEVCNLYAEQIFNGVKNSIETFCCSTDLCNAAPAVRMPLLTAAAMAFAWLAYLL</sequence>
<evidence type="ECO:0000256" key="1">
    <source>
        <dbReference type="ARBA" id="ARBA00022729"/>
    </source>
</evidence>
<dbReference type="AlphaFoldDB" id="A0A4W3H6I8"/>
<dbReference type="GeneTree" id="ENSGT00970000196911"/>
<organism evidence="5 6">
    <name type="scientific">Callorhinchus milii</name>
    <name type="common">Ghost shark</name>
    <dbReference type="NCBI Taxonomy" id="7868"/>
    <lineage>
        <taxon>Eukaryota</taxon>
        <taxon>Metazoa</taxon>
        <taxon>Chordata</taxon>
        <taxon>Craniata</taxon>
        <taxon>Vertebrata</taxon>
        <taxon>Chondrichthyes</taxon>
        <taxon>Holocephali</taxon>
        <taxon>Chimaeriformes</taxon>
        <taxon>Callorhinchidae</taxon>
        <taxon>Callorhinchus</taxon>
    </lineage>
</organism>
<dbReference type="Proteomes" id="UP000314986">
    <property type="component" value="Unassembled WGS sequence"/>
</dbReference>
<feature type="domain" description="UPAR/Ly6" evidence="4">
    <location>
        <begin position="21"/>
        <end position="110"/>
    </location>
</feature>
<proteinExistence type="predicted"/>
<dbReference type="PANTHER" id="PTHR10036">
    <property type="entry name" value="CD59 GLYCOPROTEIN"/>
    <property type="match status" value="1"/>
</dbReference>
<feature type="chain" id="PRO_5021388769" evidence="3">
    <location>
        <begin position="19"/>
        <end position="121"/>
    </location>
</feature>
<reference evidence="6" key="1">
    <citation type="journal article" date="2006" name="Science">
        <title>Ancient noncoding elements conserved in the human genome.</title>
        <authorList>
            <person name="Venkatesh B."/>
            <person name="Kirkness E.F."/>
            <person name="Loh Y.H."/>
            <person name="Halpern A.L."/>
            <person name="Lee A.P."/>
            <person name="Johnson J."/>
            <person name="Dandona N."/>
            <person name="Viswanathan L.D."/>
            <person name="Tay A."/>
            <person name="Venter J.C."/>
            <person name="Strausberg R.L."/>
            <person name="Brenner S."/>
        </authorList>
    </citation>
    <scope>NUCLEOTIDE SEQUENCE [LARGE SCALE GENOMIC DNA]</scope>
</reference>
<keyword evidence="1 3" id="KW-0732">Signal</keyword>
<evidence type="ECO:0000313" key="6">
    <source>
        <dbReference type="Proteomes" id="UP000314986"/>
    </source>
</evidence>
<protein>
    <submittedName>
        <fullName evidence="5">CD59 glycoprotein-like</fullName>
    </submittedName>
</protein>
<feature type="signal peptide" evidence="3">
    <location>
        <begin position="1"/>
        <end position="18"/>
    </location>
</feature>